<dbReference type="Gene3D" id="3.40.50.2000">
    <property type="entry name" value="Glycogen Phosphorylase B"/>
    <property type="match status" value="6"/>
</dbReference>
<organism evidence="4 5">
    <name type="scientific">Brassica rapa subsp. trilocularis</name>
    <dbReference type="NCBI Taxonomy" id="1813537"/>
    <lineage>
        <taxon>Eukaryota</taxon>
        <taxon>Viridiplantae</taxon>
        <taxon>Streptophyta</taxon>
        <taxon>Embryophyta</taxon>
        <taxon>Tracheophyta</taxon>
        <taxon>Spermatophyta</taxon>
        <taxon>Magnoliopsida</taxon>
        <taxon>eudicotyledons</taxon>
        <taxon>Gunneridae</taxon>
        <taxon>Pentapetalae</taxon>
        <taxon>rosids</taxon>
        <taxon>malvids</taxon>
        <taxon>Brassicales</taxon>
        <taxon>Brassicaceae</taxon>
        <taxon>Brassiceae</taxon>
        <taxon>Brassica</taxon>
    </lineage>
</organism>
<reference evidence="4 5" key="1">
    <citation type="submission" date="2021-03" db="EMBL/GenBank/DDBJ databases">
        <authorList>
            <person name="King G.J."/>
            <person name="Bancroft I."/>
            <person name="Baten A."/>
            <person name="Bloomfield J."/>
            <person name="Borpatragohain P."/>
            <person name="He Z."/>
            <person name="Irish N."/>
            <person name="Irwin J."/>
            <person name="Liu K."/>
            <person name="Mauleon R.P."/>
            <person name="Moore J."/>
            <person name="Morris R."/>
            <person name="Ostergaard L."/>
            <person name="Wang B."/>
            <person name="Wells R."/>
        </authorList>
    </citation>
    <scope>NUCLEOTIDE SEQUENCE [LARGE SCALE GENOMIC DNA]</scope>
    <source>
        <strain evidence="4">R-o-18</strain>
        <tissue evidence="4">Leaf</tissue>
    </source>
</reference>
<dbReference type="SUPFAM" id="SSF53756">
    <property type="entry name" value="UDP-Glycosyltransferase/glycogen phosphorylase"/>
    <property type="match status" value="3"/>
</dbReference>
<dbReference type="PANTHER" id="PTHR11926">
    <property type="entry name" value="GLUCOSYL/GLUCURONOSYL TRANSFERASES"/>
    <property type="match status" value="1"/>
</dbReference>
<dbReference type="CDD" id="cd03784">
    <property type="entry name" value="GT1_Gtf-like"/>
    <property type="match status" value="3"/>
</dbReference>
<dbReference type="PANTHER" id="PTHR11926:SF906">
    <property type="entry name" value="UDP-GLYCOSYLTRANSFERASE 76C3-RELATED"/>
    <property type="match status" value="1"/>
</dbReference>
<keyword evidence="2" id="KW-0328">Glycosyltransferase</keyword>
<keyword evidence="3" id="KW-0808">Transferase</keyword>
<dbReference type="Pfam" id="PF00201">
    <property type="entry name" value="UDPGT"/>
    <property type="match status" value="3"/>
</dbReference>
<accession>A0ABQ7KS57</accession>
<protein>
    <recommendedName>
        <fullName evidence="6">UDP-glycosyltransferases domain-containing protein</fullName>
    </recommendedName>
</protein>
<evidence type="ECO:0000256" key="2">
    <source>
        <dbReference type="ARBA" id="ARBA00022676"/>
    </source>
</evidence>
<dbReference type="EMBL" id="JADBGQ010000010">
    <property type="protein sequence ID" value="KAG5377303.1"/>
    <property type="molecule type" value="Genomic_DNA"/>
</dbReference>
<sequence>MEKRNKTRVILFPLPLQGCINPMLQLAKILFSKGFSITIIHTRFNAPKPSDHPLFTFLQIPDGLSESQTQSRDVLLQLTLLNNNCENPLRECLTKLIKGSETEEGGEISCLIDDSGWVFTQSVAESFNLPRFVLCAYKFTFFLRHLLVPQLRREGFLPFPDSEAEDSVPTFQPLRKKDLARIMGNKDQAEPLDDYLVKILETTKPASGLIVMSCEELDRDSLSESHKVFTFPIYPIGPPHIHDVPASSSSLFEPDQSCIPWLDTRETRSVIYVSLGSIVTITESQFLEIACGLRQSNLSFLWVVRPGSVQGRDWIESLPSGFMDGKGKIVKWAPQLDVLAHRATGGFLTHNGWNSTLESICEGVPMISLPFVWDQLLNARFVSDVWRIGIHLEGRIERREIERAVIRLMVEPEGEQIRERVNALRDEVRRSVQRGGSSSRNGLRVVLFPLPIQGCINPMFQLAKILHSRGFSITVIHTRFNAPKASNHPLYTFLEIPDGLSEAEASTQDVTLLLTLLNRSCESPFRDCLAKLLRSSEEKKQRISCLIDDAGWIFTQPLAWSLNLPRLVTNTYKVSFFVGHFVIPELSRERYLPLQGPSHIYFPGSSSSLFTVDETCIQWLDKQEDNSVVYVSFGSVVNITESELLEIAWGLRNSDQPFLWVVRVGMVNGSKWVEAIPEELMESLKEKGKIVKWAPQQEVLKHRATGGFLTHNGWNSTVESVCEGVPMICVPSVWDQLLNARFVSDVWMVGLHLEGKIERNEIERVVRNLLLEPEGEVIRERMKLLAEKVGRSVKQNGSAYRSLEPVEYIISEEIAFTELRSRKKNREKASMEKSNGRRVIMFPLPLQGCINPMIQLAKILHSRGFSITVIHTRFNAPKATSHPIFTFLEIQDGLSETETRTDDNTWLFTLLNRRCETPFRDCLTNLLGSSSDSETERISCLIHDSGWTFFTRSVAKSSKLPRLVLNTYTVSFFLNHFALPKLRREVSLLSQDSEQDDLVQDFPPLRKKDLLRILKEKREYLEPYLNMILETTKSSSGIIFMSCEELEQDSLCKAREDFKVPIFAIGPSYSNFPASSSSLFTQDETCIPWLDKQEDKSVIYVSFGSLISMTGPELTEIACGLRNSGQPFLLVVRVGLVKGTEWIEAIPEELMAKVNEKGKIVKWAPQQEVLKHQAVGGFLTHNGWNSTVESVREGVPMICLPCIWDQFVDARLVSDVWRVGLHLEHRIERNEIESSIRSLFYGDEGESIRERMRLLQEKVGRSVKENGWAYRSLESLIDHISSF</sequence>
<evidence type="ECO:0000256" key="1">
    <source>
        <dbReference type="ARBA" id="ARBA00009995"/>
    </source>
</evidence>
<evidence type="ECO:0008006" key="6">
    <source>
        <dbReference type="Google" id="ProtNLM"/>
    </source>
</evidence>
<proteinExistence type="inferred from homology"/>
<evidence type="ECO:0000256" key="3">
    <source>
        <dbReference type="ARBA" id="ARBA00022679"/>
    </source>
</evidence>
<keyword evidence="5" id="KW-1185">Reference proteome</keyword>
<gene>
    <name evidence="4" type="primary">A10p037560.1_BraROA</name>
    <name evidence="4" type="ORF">IGI04_041899</name>
</gene>
<comment type="similarity">
    <text evidence="1">Belongs to the UDP-glycosyltransferase family.</text>
</comment>
<name>A0ABQ7KS57_BRACM</name>
<dbReference type="InterPro" id="IPR002213">
    <property type="entry name" value="UDP_glucos_trans"/>
</dbReference>
<evidence type="ECO:0000313" key="4">
    <source>
        <dbReference type="EMBL" id="KAG5377303.1"/>
    </source>
</evidence>
<comment type="caution">
    <text evidence="4">The sequence shown here is derived from an EMBL/GenBank/DDBJ whole genome shotgun (WGS) entry which is preliminary data.</text>
</comment>
<evidence type="ECO:0000313" key="5">
    <source>
        <dbReference type="Proteomes" id="UP000823674"/>
    </source>
</evidence>
<dbReference type="Proteomes" id="UP000823674">
    <property type="component" value="Chromosome A10"/>
</dbReference>